<dbReference type="SUPFAM" id="SSF50630">
    <property type="entry name" value="Acid proteases"/>
    <property type="match status" value="1"/>
</dbReference>
<evidence type="ECO:0000259" key="2">
    <source>
        <dbReference type="PROSITE" id="PS50175"/>
    </source>
</evidence>
<reference evidence="3 4" key="1">
    <citation type="journal article" date="2016" name="Nat. Commun.">
        <title>Thousands of microbial genomes shed light on interconnected biogeochemical processes in an aquifer system.</title>
        <authorList>
            <person name="Anantharaman K."/>
            <person name="Brown C.T."/>
            <person name="Hug L.A."/>
            <person name="Sharon I."/>
            <person name="Castelle C.J."/>
            <person name="Probst A.J."/>
            <person name="Thomas B.C."/>
            <person name="Singh A."/>
            <person name="Wilkins M.J."/>
            <person name="Karaoz U."/>
            <person name="Brodie E.L."/>
            <person name="Williams K.H."/>
            <person name="Hubbard S.S."/>
            <person name="Banfield J.F."/>
        </authorList>
    </citation>
    <scope>NUCLEOTIDE SEQUENCE [LARGE SCALE GENOMIC DNA]</scope>
</reference>
<evidence type="ECO:0000313" key="4">
    <source>
        <dbReference type="Proteomes" id="UP000178186"/>
    </source>
</evidence>
<dbReference type="EMBL" id="MHNY01000033">
    <property type="protein sequence ID" value="OGZ55075.1"/>
    <property type="molecule type" value="Genomic_DNA"/>
</dbReference>
<dbReference type="PROSITE" id="PS00141">
    <property type="entry name" value="ASP_PROTEASE"/>
    <property type="match status" value="1"/>
</dbReference>
<dbReference type="Pfam" id="PF13650">
    <property type="entry name" value="Asp_protease_2"/>
    <property type="match status" value="1"/>
</dbReference>
<sequence>MKNIVFPYGIRFQEDSRMAVFPAAEAHIQGSRSSETLYGVFLIDSGATVSVLPAGDAELLGIRLAKGKRTVVRGLGATDFLGYRHMITCTFEHAVIRLPVVFIDHPATLRILGREGLFEKYLIVFDELKHRTFFLNPKERTYIDKLV</sequence>
<gene>
    <name evidence="3" type="ORF">A3H64_03790</name>
</gene>
<dbReference type="GO" id="GO:0004190">
    <property type="term" value="F:aspartic-type endopeptidase activity"/>
    <property type="evidence" value="ECO:0007669"/>
    <property type="project" value="InterPro"/>
</dbReference>
<dbReference type="STRING" id="1802128.A3H64_03790"/>
<evidence type="ECO:0000313" key="3">
    <source>
        <dbReference type="EMBL" id="OGZ55075.1"/>
    </source>
</evidence>
<evidence type="ECO:0000256" key="1">
    <source>
        <dbReference type="ARBA" id="ARBA00022801"/>
    </source>
</evidence>
<protein>
    <recommendedName>
        <fullName evidence="2">Peptidase A2 domain-containing protein</fullName>
    </recommendedName>
</protein>
<dbReference type="InterPro" id="IPR001969">
    <property type="entry name" value="Aspartic_peptidase_AS"/>
</dbReference>
<dbReference type="AlphaFoldDB" id="A0A1G2GXY0"/>
<comment type="caution">
    <text evidence="3">The sequence shown here is derived from an EMBL/GenBank/DDBJ whole genome shotgun (WGS) entry which is preliminary data.</text>
</comment>
<dbReference type="InterPro" id="IPR021109">
    <property type="entry name" value="Peptidase_aspartic_dom_sf"/>
</dbReference>
<dbReference type="GO" id="GO:0006508">
    <property type="term" value="P:proteolysis"/>
    <property type="evidence" value="ECO:0007669"/>
    <property type="project" value="InterPro"/>
</dbReference>
<keyword evidence="1" id="KW-0378">Hydrolase</keyword>
<name>A0A1G2GXY0_9BACT</name>
<dbReference type="PROSITE" id="PS50175">
    <property type="entry name" value="ASP_PROT_RETROV"/>
    <property type="match status" value="1"/>
</dbReference>
<dbReference type="InterPro" id="IPR001995">
    <property type="entry name" value="Peptidase_A2_cat"/>
</dbReference>
<feature type="domain" description="Peptidase A2" evidence="2">
    <location>
        <begin position="39"/>
        <end position="116"/>
    </location>
</feature>
<organism evidence="3 4">
    <name type="scientific">Candidatus Ryanbacteria bacterium RIFCSPLOWO2_02_FULL_45_11c</name>
    <dbReference type="NCBI Taxonomy" id="1802128"/>
    <lineage>
        <taxon>Bacteria</taxon>
        <taxon>Candidatus Ryaniibacteriota</taxon>
    </lineage>
</organism>
<proteinExistence type="predicted"/>
<dbReference type="Proteomes" id="UP000178186">
    <property type="component" value="Unassembled WGS sequence"/>
</dbReference>
<accession>A0A1G2GXY0</accession>
<dbReference type="Gene3D" id="2.40.70.10">
    <property type="entry name" value="Acid Proteases"/>
    <property type="match status" value="1"/>
</dbReference>